<accession>A0ABS0W6B0</accession>
<dbReference type="InterPro" id="IPR050834">
    <property type="entry name" value="Glycosyltransf_2"/>
</dbReference>
<reference evidence="2 3" key="1">
    <citation type="submission" date="2020-12" db="EMBL/GenBank/DDBJ databases">
        <title>Enhanced detection system for hospital associated transmission using whole genome sequencing surveillance.</title>
        <authorList>
            <person name="Harrison L.H."/>
            <person name="Van Tyne D."/>
            <person name="Marsh J.W."/>
            <person name="Griffith M.P."/>
            <person name="Snyder D.J."/>
            <person name="Cooper V.S."/>
            <person name="Mustapha M."/>
        </authorList>
    </citation>
    <scope>NUCLEOTIDE SEQUENCE [LARGE SCALE GENOMIC DNA]</scope>
    <source>
        <strain evidence="2 3">PR00195</strain>
    </source>
</reference>
<dbReference type="InterPro" id="IPR029044">
    <property type="entry name" value="Nucleotide-diphossugar_trans"/>
</dbReference>
<feature type="domain" description="Glycosyltransferase 2-like" evidence="1">
    <location>
        <begin position="6"/>
        <end position="143"/>
    </location>
</feature>
<dbReference type="RefSeq" id="WP_161670736.1">
    <property type="nucleotide sequence ID" value="NZ_JAEKCB010000007.1"/>
</dbReference>
<sequence>MKKNISVIIPYYNDSNSITRCLTSIKNQTIQAKEIIIIDDNSNDTNKLKSIINNFPLENIIYNKNTRNMNAAFSRNLGFTIASGDYIALLDADDYWEKEHLEKSLENLKMTNADFIFSNVIEEISSNNYRYRKVTNPYAINNKFDILFYSPPQTNSFFFKKNITTSIKFDESLKRHQDYQFLISILSNPKYKTVYVDQYTSYYCISTRSFSSRIDLDSMFRFWEDNQSLFTAKLLEKKIISLINLSYKIDTSNNILMLKKKYPFLKKIENTFYFRIYNIIKDKNLISKKILTIIYLIKYKLITQLICKK</sequence>
<evidence type="ECO:0000313" key="2">
    <source>
        <dbReference type="EMBL" id="MBJ2118818.1"/>
    </source>
</evidence>
<evidence type="ECO:0000313" key="3">
    <source>
        <dbReference type="Proteomes" id="UP000619976"/>
    </source>
</evidence>
<dbReference type="Proteomes" id="UP000619976">
    <property type="component" value="Unassembled WGS sequence"/>
</dbReference>
<dbReference type="InterPro" id="IPR001173">
    <property type="entry name" value="Glyco_trans_2-like"/>
</dbReference>
<comment type="caution">
    <text evidence="2">The sequence shown here is derived from an EMBL/GenBank/DDBJ whole genome shotgun (WGS) entry which is preliminary data.</text>
</comment>
<evidence type="ECO:0000259" key="1">
    <source>
        <dbReference type="Pfam" id="PF00535"/>
    </source>
</evidence>
<dbReference type="CDD" id="cd00761">
    <property type="entry name" value="Glyco_tranf_GTA_type"/>
    <property type="match status" value="1"/>
</dbReference>
<name>A0ABS0W6B0_9GAMM</name>
<keyword evidence="3" id="KW-1185">Reference proteome</keyword>
<proteinExistence type="predicted"/>
<organism evidence="2 3">
    <name type="scientific">Proteus penneri</name>
    <dbReference type="NCBI Taxonomy" id="102862"/>
    <lineage>
        <taxon>Bacteria</taxon>
        <taxon>Pseudomonadati</taxon>
        <taxon>Pseudomonadota</taxon>
        <taxon>Gammaproteobacteria</taxon>
        <taxon>Enterobacterales</taxon>
        <taxon>Morganellaceae</taxon>
        <taxon>Proteus</taxon>
    </lineage>
</organism>
<dbReference type="PANTHER" id="PTHR43685">
    <property type="entry name" value="GLYCOSYLTRANSFERASE"/>
    <property type="match status" value="1"/>
</dbReference>
<gene>
    <name evidence="2" type="ORF">JFQ69_14240</name>
</gene>
<dbReference type="Gene3D" id="3.90.550.10">
    <property type="entry name" value="Spore Coat Polysaccharide Biosynthesis Protein SpsA, Chain A"/>
    <property type="match status" value="1"/>
</dbReference>
<dbReference type="SUPFAM" id="SSF53448">
    <property type="entry name" value="Nucleotide-diphospho-sugar transferases"/>
    <property type="match status" value="1"/>
</dbReference>
<dbReference type="PANTHER" id="PTHR43685:SF2">
    <property type="entry name" value="GLYCOSYLTRANSFERASE 2-LIKE DOMAIN-CONTAINING PROTEIN"/>
    <property type="match status" value="1"/>
</dbReference>
<dbReference type="EMBL" id="JAEKCB010000007">
    <property type="protein sequence ID" value="MBJ2118818.1"/>
    <property type="molecule type" value="Genomic_DNA"/>
</dbReference>
<protein>
    <submittedName>
        <fullName evidence="2">Glycosyltransferase family 2 protein</fullName>
    </submittedName>
</protein>
<dbReference type="Pfam" id="PF00535">
    <property type="entry name" value="Glycos_transf_2"/>
    <property type="match status" value="1"/>
</dbReference>